<dbReference type="AlphaFoldDB" id="A0A151PEW0"/>
<sequence>MMMTQQVVASDHKARSESVTVSLQAAEGGVHQWAGLALAPIEMCLAGFQLAGVRPHEPGEEWIDAVSDKKGQNHHFAQLEVWHPGHRFLPQSHQEFPSSDPPEHKGAHTQAAIGLGSQAKWRGQIKSKETLWFSHVSSMQRWTSIPQTARLIRLAQALKSFQLAKIPDRALVAFYQSHL</sequence>
<dbReference type="Proteomes" id="UP000050525">
    <property type="component" value="Unassembled WGS sequence"/>
</dbReference>
<comment type="caution">
    <text evidence="1">The sequence shown here is derived from an EMBL/GenBank/DDBJ whole genome shotgun (WGS) entry which is preliminary data.</text>
</comment>
<name>A0A151PEW0_ALLMI</name>
<proteinExistence type="predicted"/>
<evidence type="ECO:0000313" key="1">
    <source>
        <dbReference type="EMBL" id="KYO47464.1"/>
    </source>
</evidence>
<organism evidence="1 2">
    <name type="scientific">Alligator mississippiensis</name>
    <name type="common">American alligator</name>
    <dbReference type="NCBI Taxonomy" id="8496"/>
    <lineage>
        <taxon>Eukaryota</taxon>
        <taxon>Metazoa</taxon>
        <taxon>Chordata</taxon>
        <taxon>Craniata</taxon>
        <taxon>Vertebrata</taxon>
        <taxon>Euteleostomi</taxon>
        <taxon>Archelosauria</taxon>
        <taxon>Archosauria</taxon>
        <taxon>Crocodylia</taxon>
        <taxon>Alligatoridae</taxon>
        <taxon>Alligatorinae</taxon>
        <taxon>Alligator</taxon>
    </lineage>
</organism>
<gene>
    <name evidence="1" type="ORF">Y1Q_0019601</name>
</gene>
<protein>
    <submittedName>
        <fullName evidence="1">Uncharacterized protein</fullName>
    </submittedName>
</protein>
<evidence type="ECO:0000313" key="2">
    <source>
        <dbReference type="Proteomes" id="UP000050525"/>
    </source>
</evidence>
<reference evidence="1 2" key="1">
    <citation type="journal article" date="2012" name="Genome Biol.">
        <title>Sequencing three crocodilian genomes to illuminate the evolution of archosaurs and amniotes.</title>
        <authorList>
            <person name="St John J.A."/>
            <person name="Braun E.L."/>
            <person name="Isberg S.R."/>
            <person name="Miles L.G."/>
            <person name="Chong A.Y."/>
            <person name="Gongora J."/>
            <person name="Dalzell P."/>
            <person name="Moran C."/>
            <person name="Bed'hom B."/>
            <person name="Abzhanov A."/>
            <person name="Burgess S.C."/>
            <person name="Cooksey A.M."/>
            <person name="Castoe T.A."/>
            <person name="Crawford N.G."/>
            <person name="Densmore L.D."/>
            <person name="Drew J.C."/>
            <person name="Edwards S.V."/>
            <person name="Faircloth B.C."/>
            <person name="Fujita M.K."/>
            <person name="Greenwold M.J."/>
            <person name="Hoffmann F.G."/>
            <person name="Howard J.M."/>
            <person name="Iguchi T."/>
            <person name="Janes D.E."/>
            <person name="Khan S.Y."/>
            <person name="Kohno S."/>
            <person name="de Koning A.J."/>
            <person name="Lance S.L."/>
            <person name="McCarthy F.M."/>
            <person name="McCormack J.E."/>
            <person name="Merchant M.E."/>
            <person name="Peterson D.G."/>
            <person name="Pollock D.D."/>
            <person name="Pourmand N."/>
            <person name="Raney B.J."/>
            <person name="Roessler K.A."/>
            <person name="Sanford J.R."/>
            <person name="Sawyer R.H."/>
            <person name="Schmidt C.J."/>
            <person name="Triplett E.W."/>
            <person name="Tuberville T.D."/>
            <person name="Venegas-Anaya M."/>
            <person name="Howard J.T."/>
            <person name="Jarvis E.D."/>
            <person name="Guillette L.J.Jr."/>
            <person name="Glenn T.C."/>
            <person name="Green R.E."/>
            <person name="Ray D.A."/>
        </authorList>
    </citation>
    <scope>NUCLEOTIDE SEQUENCE [LARGE SCALE GENOMIC DNA]</scope>
    <source>
        <strain evidence="1">KSC_2009_1</strain>
    </source>
</reference>
<accession>A0A151PEW0</accession>
<dbReference type="EMBL" id="AKHW03000416">
    <property type="protein sequence ID" value="KYO47464.1"/>
    <property type="molecule type" value="Genomic_DNA"/>
</dbReference>
<keyword evidence="2" id="KW-1185">Reference proteome</keyword>